<dbReference type="Pfam" id="PF00646">
    <property type="entry name" value="F-box"/>
    <property type="match status" value="1"/>
</dbReference>
<gene>
    <name evidence="2" type="ORF">HETIRDRAFT_167256</name>
</gene>
<dbReference type="CDD" id="cd09917">
    <property type="entry name" value="F-box_SF"/>
    <property type="match status" value="1"/>
</dbReference>
<dbReference type="PROSITE" id="PS50181">
    <property type="entry name" value="FBOX"/>
    <property type="match status" value="1"/>
</dbReference>
<dbReference type="InterPro" id="IPR001810">
    <property type="entry name" value="F-box_dom"/>
</dbReference>
<dbReference type="eggNOG" id="ENOG502S8VJ">
    <property type="taxonomic scope" value="Eukaryota"/>
</dbReference>
<evidence type="ECO:0000313" key="3">
    <source>
        <dbReference type="Proteomes" id="UP000030671"/>
    </source>
</evidence>
<reference evidence="2 3" key="1">
    <citation type="journal article" date="2012" name="New Phytol.">
        <title>Insight into trade-off between wood decay and parasitism from the genome of a fungal forest pathogen.</title>
        <authorList>
            <person name="Olson A."/>
            <person name="Aerts A."/>
            <person name="Asiegbu F."/>
            <person name="Belbahri L."/>
            <person name="Bouzid O."/>
            <person name="Broberg A."/>
            <person name="Canback B."/>
            <person name="Coutinho P.M."/>
            <person name="Cullen D."/>
            <person name="Dalman K."/>
            <person name="Deflorio G."/>
            <person name="van Diepen L.T."/>
            <person name="Dunand C."/>
            <person name="Duplessis S."/>
            <person name="Durling M."/>
            <person name="Gonthier P."/>
            <person name="Grimwood J."/>
            <person name="Fossdal C.G."/>
            <person name="Hansson D."/>
            <person name="Henrissat B."/>
            <person name="Hietala A."/>
            <person name="Himmelstrand K."/>
            <person name="Hoffmeister D."/>
            <person name="Hogberg N."/>
            <person name="James T.Y."/>
            <person name="Karlsson M."/>
            <person name="Kohler A."/>
            <person name="Kues U."/>
            <person name="Lee Y.H."/>
            <person name="Lin Y.C."/>
            <person name="Lind M."/>
            <person name="Lindquist E."/>
            <person name="Lombard V."/>
            <person name="Lucas S."/>
            <person name="Lunden K."/>
            <person name="Morin E."/>
            <person name="Murat C."/>
            <person name="Park J."/>
            <person name="Raffaello T."/>
            <person name="Rouze P."/>
            <person name="Salamov A."/>
            <person name="Schmutz J."/>
            <person name="Solheim H."/>
            <person name="Stahlberg J."/>
            <person name="Velez H."/>
            <person name="de Vries R.P."/>
            <person name="Wiebenga A."/>
            <person name="Woodward S."/>
            <person name="Yakovlev I."/>
            <person name="Garbelotto M."/>
            <person name="Martin F."/>
            <person name="Grigoriev I.V."/>
            <person name="Stenlid J."/>
        </authorList>
    </citation>
    <scope>NUCLEOTIDE SEQUENCE [LARGE SCALE GENOMIC DNA]</scope>
    <source>
        <strain evidence="2 3">TC 32-1</strain>
    </source>
</reference>
<dbReference type="InterPro" id="IPR036047">
    <property type="entry name" value="F-box-like_dom_sf"/>
</dbReference>
<dbReference type="InParanoid" id="W4KRI3"/>
<proteinExistence type="predicted"/>
<accession>W4KRI3</accession>
<dbReference type="AlphaFoldDB" id="W4KRI3"/>
<dbReference type="RefSeq" id="XP_009541550.1">
    <property type="nucleotide sequence ID" value="XM_009543255.1"/>
</dbReference>
<dbReference type="EMBL" id="KI925454">
    <property type="protein sequence ID" value="ETW87681.1"/>
    <property type="molecule type" value="Genomic_DNA"/>
</dbReference>
<dbReference type="OrthoDB" id="3226064at2759"/>
<dbReference type="Proteomes" id="UP000030671">
    <property type="component" value="Unassembled WGS sequence"/>
</dbReference>
<protein>
    <recommendedName>
        <fullName evidence="1">F-box domain-containing protein</fullName>
    </recommendedName>
</protein>
<name>W4KRI3_HETIT</name>
<sequence length="524" mass="59618">MSFDTTFFSIPTEVAQYLLTFCHPCDVVAFSRTCRTAHALVHNSTDQYLWRTLFLTYPFDDLRKSLDAPPDSSAIDWRTQLKRRVHAEVVTSKRVEGTLDEMAEVYNVLSDAIAASAPIIPGGWNRPSSNLAWVRRKLDCCRRPDPLLEEASPFARLSSFLMPIILTLSPGDDILFSITSRRAARTFVYDLRNYTEERLWGPYQKGGRAVNWLHLRADIIVITMNLREFGRHWPKAFQPPLLVRGLEATRAYSAPEMSRRSERDWAGVEGHWMRVVCFCDYRDLIRFNSNGWNPDLFDDNYEEASRLLRLSLHVICVESDPAVLATLPDPRRPPITFGGTMRGFNSDEVLDRAVKGTVSVMPDGNIRWSFVSAALETYVSVYENHDQWSSEGVQIGNVCSAAGVVGAWSGALHEHASLRIILQAIRQARIFFFSQLSSHCFRDGISNGSFRFAYRPVLVIQDCRGKGQRTILRSRHIGQFLLNELEGIVGICVFEQDIMSFSSSSLLWYYWLPYTVLYISGIIG</sequence>
<keyword evidence="3" id="KW-1185">Reference proteome</keyword>
<dbReference type="KEGG" id="hir:HETIRDRAFT_167256"/>
<evidence type="ECO:0000259" key="1">
    <source>
        <dbReference type="PROSITE" id="PS50181"/>
    </source>
</evidence>
<dbReference type="SUPFAM" id="SSF81383">
    <property type="entry name" value="F-box domain"/>
    <property type="match status" value="1"/>
</dbReference>
<dbReference type="Gene3D" id="1.20.1280.50">
    <property type="match status" value="1"/>
</dbReference>
<feature type="domain" description="F-box" evidence="1">
    <location>
        <begin position="4"/>
        <end position="53"/>
    </location>
</feature>
<dbReference type="GeneID" id="20668110"/>
<dbReference type="HOGENOM" id="CLU_019366_1_0_1"/>
<organism evidence="2 3">
    <name type="scientific">Heterobasidion irregulare (strain TC 32-1)</name>
    <dbReference type="NCBI Taxonomy" id="747525"/>
    <lineage>
        <taxon>Eukaryota</taxon>
        <taxon>Fungi</taxon>
        <taxon>Dikarya</taxon>
        <taxon>Basidiomycota</taxon>
        <taxon>Agaricomycotina</taxon>
        <taxon>Agaricomycetes</taxon>
        <taxon>Russulales</taxon>
        <taxon>Bondarzewiaceae</taxon>
        <taxon>Heterobasidion</taxon>
        <taxon>Heterobasidion annosum species complex</taxon>
    </lineage>
</organism>
<evidence type="ECO:0000313" key="2">
    <source>
        <dbReference type="EMBL" id="ETW87681.1"/>
    </source>
</evidence>